<dbReference type="Pfam" id="PF01757">
    <property type="entry name" value="Acyl_transf_3"/>
    <property type="match status" value="1"/>
</dbReference>
<keyword evidence="2" id="KW-0472">Membrane</keyword>
<evidence type="ECO:0000256" key="2">
    <source>
        <dbReference type="SAM" id="Phobius"/>
    </source>
</evidence>
<dbReference type="PANTHER" id="PTHR23028:SF53">
    <property type="entry name" value="ACYL_TRANSF_3 DOMAIN-CONTAINING PROTEIN"/>
    <property type="match status" value="1"/>
</dbReference>
<feature type="transmembrane region" description="Helical" evidence="2">
    <location>
        <begin position="170"/>
        <end position="188"/>
    </location>
</feature>
<dbReference type="Proteomes" id="UP000435304">
    <property type="component" value="Unassembled WGS sequence"/>
</dbReference>
<feature type="transmembrane region" description="Helical" evidence="2">
    <location>
        <begin position="346"/>
        <end position="368"/>
    </location>
</feature>
<keyword evidence="2" id="KW-0812">Transmembrane</keyword>
<comment type="caution">
    <text evidence="5">The sequence shown here is derived from an EMBL/GenBank/DDBJ whole genome shotgun (WGS) entry which is preliminary data.</text>
</comment>
<feature type="transmembrane region" description="Helical" evidence="2">
    <location>
        <begin position="56"/>
        <end position="76"/>
    </location>
</feature>
<keyword evidence="6" id="KW-1185">Reference proteome</keyword>
<dbReference type="GO" id="GO:0016020">
    <property type="term" value="C:membrane"/>
    <property type="evidence" value="ECO:0007669"/>
    <property type="project" value="TreeGrafter"/>
</dbReference>
<accession>A0A6A9V2B9</accession>
<dbReference type="GO" id="GO:0009103">
    <property type="term" value="P:lipopolysaccharide biosynthetic process"/>
    <property type="evidence" value="ECO:0007669"/>
    <property type="project" value="TreeGrafter"/>
</dbReference>
<dbReference type="AlphaFoldDB" id="A0A6A9V2B9"/>
<gene>
    <name evidence="5" type="ORF">GC722_17295</name>
</gene>
<feature type="transmembrane region" description="Helical" evidence="2">
    <location>
        <begin position="322"/>
        <end position="340"/>
    </location>
</feature>
<feature type="transmembrane region" description="Helical" evidence="2">
    <location>
        <begin position="222"/>
        <end position="244"/>
    </location>
</feature>
<feature type="transmembrane region" description="Helical" evidence="2">
    <location>
        <begin position="281"/>
        <end position="310"/>
    </location>
</feature>
<keyword evidence="5" id="KW-0012">Acyltransferase</keyword>
<feature type="domain" description="SGNH" evidence="4">
    <location>
        <begin position="467"/>
        <end position="701"/>
    </location>
</feature>
<name>A0A6A9V2B9_9ACTN</name>
<keyword evidence="5" id="KW-0808">Transferase</keyword>
<dbReference type="GO" id="GO:0016747">
    <property type="term" value="F:acyltransferase activity, transferring groups other than amino-acyl groups"/>
    <property type="evidence" value="ECO:0007669"/>
    <property type="project" value="InterPro"/>
</dbReference>
<evidence type="ECO:0000259" key="3">
    <source>
        <dbReference type="Pfam" id="PF01757"/>
    </source>
</evidence>
<feature type="transmembrane region" description="Helical" evidence="2">
    <location>
        <begin position="195"/>
        <end position="216"/>
    </location>
</feature>
<evidence type="ECO:0000259" key="4">
    <source>
        <dbReference type="Pfam" id="PF19040"/>
    </source>
</evidence>
<evidence type="ECO:0000313" key="6">
    <source>
        <dbReference type="Proteomes" id="UP000435304"/>
    </source>
</evidence>
<feature type="transmembrane region" description="Helical" evidence="2">
    <location>
        <begin position="256"/>
        <end position="275"/>
    </location>
</feature>
<feature type="domain" description="Acyltransferase 3" evidence="3">
    <location>
        <begin position="30"/>
        <end position="366"/>
    </location>
</feature>
<dbReference type="InterPro" id="IPR043968">
    <property type="entry name" value="SGNH"/>
</dbReference>
<dbReference type="Pfam" id="PF19040">
    <property type="entry name" value="SGNH"/>
    <property type="match status" value="1"/>
</dbReference>
<proteinExistence type="predicted"/>
<feature type="transmembrane region" description="Helical" evidence="2">
    <location>
        <begin position="380"/>
        <end position="403"/>
    </location>
</feature>
<keyword evidence="2" id="KW-1133">Transmembrane helix</keyword>
<feature type="transmembrane region" description="Helical" evidence="2">
    <location>
        <begin position="97"/>
        <end position="117"/>
    </location>
</feature>
<evidence type="ECO:0000256" key="1">
    <source>
        <dbReference type="SAM" id="MobiDB-lite"/>
    </source>
</evidence>
<feature type="region of interest" description="Disordered" evidence="1">
    <location>
        <begin position="1"/>
        <end position="27"/>
    </location>
</feature>
<sequence length="712" mass="75806">MTSTPLMTPAAEAAEAGPRRPAAPTTGHRADIQGLRAVAVLLVLAYHAGVPGITGGFVGVDVFFVISGFLITGLIVREVERTGRLSFRRFYARRIRRLLPATAVVLLATALATAVALPVTRWESVLRDIAASALYVVNWRLAAQSVDYLASEQASSPVQHFWSLAVEEQFYVVWPLVIVAFIALHRRLGWTLRRALAVGLALIAVPSLLWSAYYTATSPAQAYFVTTTRLWELAVGAFLVLVLHRVSALPTPVLRIVGWGGLVGIASSALLYTTATPFPGLAALLPVLSTAAVLAAGSVPHAGGAAWFLSWQPMRQIGDLSYSLYLWHWPFVVAGTAVFGGEDGQIWWVVGVLLVCTSVVPAWFTYVVVERPIHTSRPFLRGRAVLATLLVCTLLPIGAAAALQNSLDRRIEAAADRGGGGGAFGAAALGDDPTTSPAGEVPQELGTTTPDITVAAKDNAAVYTDGCHQDQEHSEPLSCTYGTPGADIKVALVGDSHAAQWQPTLSALAERRGWQVDTYTKSACSFFDVDVLLGDPPTRYTSCSEWNQAVTQVLRSSNYDIVFTSGSNQYKIDEDGLVLSGEAADDALAASYARSWLPLVEAGIEVVALANTPWVGIDVPDCLAANPSDVASCAAERKDALDTAGTEQARATELAPAAHLVDLNAWICPREQCSPVIGGVITYRDSHHITATYARTLAPVLQAQLEAKGLIK</sequence>
<evidence type="ECO:0000313" key="5">
    <source>
        <dbReference type="EMBL" id="MVA77755.1"/>
    </source>
</evidence>
<dbReference type="InterPro" id="IPR002656">
    <property type="entry name" value="Acyl_transf_3_dom"/>
</dbReference>
<dbReference type="InterPro" id="IPR050879">
    <property type="entry name" value="Acyltransferase_3"/>
</dbReference>
<dbReference type="RefSeq" id="WP_156611965.1">
    <property type="nucleotide sequence ID" value="NZ_WPCU01000010.1"/>
</dbReference>
<protein>
    <submittedName>
        <fullName evidence="5">Acyltransferase family protein</fullName>
    </submittedName>
</protein>
<reference evidence="5 6" key="1">
    <citation type="submission" date="2019-12" db="EMBL/GenBank/DDBJ databases">
        <title>Auraticoccus cholistani sp. nov., an actinomycete isolated from soil of Cholistan desert.</title>
        <authorList>
            <person name="Cheema M.T."/>
        </authorList>
    </citation>
    <scope>NUCLEOTIDE SEQUENCE [LARGE SCALE GENOMIC DNA]</scope>
    <source>
        <strain evidence="5 6">F435</strain>
    </source>
</reference>
<dbReference type="PANTHER" id="PTHR23028">
    <property type="entry name" value="ACETYLTRANSFERASE"/>
    <property type="match status" value="1"/>
</dbReference>
<organism evidence="5 6">
    <name type="scientific">Auraticoccus cholistanensis</name>
    <dbReference type="NCBI Taxonomy" id="2656650"/>
    <lineage>
        <taxon>Bacteria</taxon>
        <taxon>Bacillati</taxon>
        <taxon>Actinomycetota</taxon>
        <taxon>Actinomycetes</taxon>
        <taxon>Propionibacteriales</taxon>
        <taxon>Propionibacteriaceae</taxon>
        <taxon>Auraticoccus</taxon>
    </lineage>
</organism>
<feature type="compositionally biased region" description="Low complexity" evidence="1">
    <location>
        <begin position="9"/>
        <end position="27"/>
    </location>
</feature>
<dbReference type="EMBL" id="WPCU01000010">
    <property type="protein sequence ID" value="MVA77755.1"/>
    <property type="molecule type" value="Genomic_DNA"/>
</dbReference>